<dbReference type="EMBL" id="SRHE01000172">
    <property type="protein sequence ID" value="TWW09815.1"/>
    <property type="molecule type" value="Genomic_DNA"/>
</dbReference>
<keyword evidence="1" id="KW-0472">Membrane</keyword>
<dbReference type="Proteomes" id="UP000321083">
    <property type="component" value="Unassembled WGS sequence"/>
</dbReference>
<reference evidence="2 3" key="2">
    <citation type="submission" date="2019-08" db="EMBL/GenBank/DDBJ databases">
        <authorList>
            <person name="Henke P."/>
        </authorList>
    </citation>
    <scope>NUCLEOTIDE SEQUENCE [LARGE SCALE GENOMIC DNA]</scope>
    <source>
        <strain evidence="2">Phe10_nw2017</strain>
    </source>
</reference>
<accession>A0A5C6M6M1</accession>
<organism evidence="2 3">
    <name type="scientific">Planctomyces bekefii</name>
    <dbReference type="NCBI Taxonomy" id="1653850"/>
    <lineage>
        <taxon>Bacteria</taxon>
        <taxon>Pseudomonadati</taxon>
        <taxon>Planctomycetota</taxon>
        <taxon>Planctomycetia</taxon>
        <taxon>Planctomycetales</taxon>
        <taxon>Planctomycetaceae</taxon>
        <taxon>Planctomyces</taxon>
    </lineage>
</organism>
<sequence>MDIISQNLNMLNYKSWRDNHYQIYGSILISLLLGQILCFYQSIVNSGSVNDLIFSPTLSYKQGTGWGATYQELFIGFDKLREYSFSASPSDYYASYDFIVPIFSEMAFREIMLFVYIAIFVFIINKFKEKKLVPVDIVFFSAIATVAIPFFIEYLPRPSEEIRFIIFAKPFLIFYSTFSLLKFLIDRNTNKIFPSFLVIILSLNILPSAINLFLGKGSQNHNLTVTKAQKDFVRSFKKIHKTGDICIDDKIYIAWMGESTLAGCYNTGYRTFRENYTTRTTAIRLMNPLLF</sequence>
<feature type="transmembrane region" description="Helical" evidence="1">
    <location>
        <begin position="21"/>
        <end position="43"/>
    </location>
</feature>
<feature type="transmembrane region" description="Helical" evidence="1">
    <location>
        <begin position="132"/>
        <end position="152"/>
    </location>
</feature>
<evidence type="ECO:0000313" key="2">
    <source>
        <dbReference type="EMBL" id="TWW09815.1"/>
    </source>
</evidence>
<evidence type="ECO:0000256" key="1">
    <source>
        <dbReference type="SAM" id="Phobius"/>
    </source>
</evidence>
<feature type="transmembrane region" description="Helical" evidence="1">
    <location>
        <begin position="192"/>
        <end position="214"/>
    </location>
</feature>
<name>A0A5C6M6M1_9PLAN</name>
<reference evidence="2 3" key="1">
    <citation type="submission" date="2019-08" db="EMBL/GenBank/DDBJ databases">
        <title>100 year-old enigma solved: identification of Planctomyces bekefii, the type genus and species of the phylum Planctomycetes.</title>
        <authorList>
            <person name="Svetlana D.N."/>
            <person name="Overmann J."/>
        </authorList>
    </citation>
    <scope>NUCLEOTIDE SEQUENCE [LARGE SCALE GENOMIC DNA]</scope>
    <source>
        <strain evidence="2">Phe10_nw2017</strain>
    </source>
</reference>
<keyword evidence="1" id="KW-0812">Transmembrane</keyword>
<protein>
    <submittedName>
        <fullName evidence="2">Uncharacterized protein</fullName>
    </submittedName>
</protein>
<evidence type="ECO:0000313" key="3">
    <source>
        <dbReference type="Proteomes" id="UP000321083"/>
    </source>
</evidence>
<proteinExistence type="predicted"/>
<feature type="transmembrane region" description="Helical" evidence="1">
    <location>
        <begin position="106"/>
        <end position="125"/>
    </location>
</feature>
<keyword evidence="1" id="KW-1133">Transmembrane helix</keyword>
<gene>
    <name evidence="2" type="ORF">E3A20_10550</name>
</gene>
<keyword evidence="3" id="KW-1185">Reference proteome</keyword>
<feature type="transmembrane region" description="Helical" evidence="1">
    <location>
        <begin position="164"/>
        <end position="185"/>
    </location>
</feature>
<comment type="caution">
    <text evidence="2">The sequence shown here is derived from an EMBL/GenBank/DDBJ whole genome shotgun (WGS) entry which is preliminary data.</text>
</comment>
<dbReference type="AlphaFoldDB" id="A0A5C6M6M1"/>